<evidence type="ECO:0000313" key="4">
    <source>
        <dbReference type="Proteomes" id="UP000800082"/>
    </source>
</evidence>
<feature type="domain" description="Probable double zinc ribbon" evidence="2">
    <location>
        <begin position="61"/>
        <end position="197"/>
    </location>
</feature>
<dbReference type="RefSeq" id="XP_033450130.1">
    <property type="nucleotide sequence ID" value="XM_033587389.1"/>
</dbReference>
<dbReference type="GeneID" id="54345035"/>
<dbReference type="InterPro" id="IPR058253">
    <property type="entry name" value="Zn_ribbon_double"/>
</dbReference>
<name>A0A6A5RQ20_9PLEO</name>
<protein>
    <recommendedName>
        <fullName evidence="2">Probable double zinc ribbon domain-containing protein</fullName>
    </recommendedName>
</protein>
<feature type="region of interest" description="Disordered" evidence="1">
    <location>
        <begin position="30"/>
        <end position="49"/>
    </location>
</feature>
<organism evidence="3 4">
    <name type="scientific">Didymella exigua CBS 183.55</name>
    <dbReference type="NCBI Taxonomy" id="1150837"/>
    <lineage>
        <taxon>Eukaryota</taxon>
        <taxon>Fungi</taxon>
        <taxon>Dikarya</taxon>
        <taxon>Ascomycota</taxon>
        <taxon>Pezizomycotina</taxon>
        <taxon>Dothideomycetes</taxon>
        <taxon>Pleosporomycetidae</taxon>
        <taxon>Pleosporales</taxon>
        <taxon>Pleosporineae</taxon>
        <taxon>Didymellaceae</taxon>
        <taxon>Didymella</taxon>
    </lineage>
</organism>
<dbReference type="Proteomes" id="UP000800082">
    <property type="component" value="Unassembled WGS sequence"/>
</dbReference>
<reference evidence="3" key="1">
    <citation type="journal article" date="2020" name="Stud. Mycol.">
        <title>101 Dothideomycetes genomes: a test case for predicting lifestyles and emergence of pathogens.</title>
        <authorList>
            <person name="Haridas S."/>
            <person name="Albert R."/>
            <person name="Binder M."/>
            <person name="Bloem J."/>
            <person name="Labutti K."/>
            <person name="Salamov A."/>
            <person name="Andreopoulos B."/>
            <person name="Baker S."/>
            <person name="Barry K."/>
            <person name="Bills G."/>
            <person name="Bluhm B."/>
            <person name="Cannon C."/>
            <person name="Castanera R."/>
            <person name="Culley D."/>
            <person name="Daum C."/>
            <person name="Ezra D."/>
            <person name="Gonzalez J."/>
            <person name="Henrissat B."/>
            <person name="Kuo A."/>
            <person name="Liang C."/>
            <person name="Lipzen A."/>
            <person name="Lutzoni F."/>
            <person name="Magnuson J."/>
            <person name="Mondo S."/>
            <person name="Nolan M."/>
            <person name="Ohm R."/>
            <person name="Pangilinan J."/>
            <person name="Park H.-J."/>
            <person name="Ramirez L."/>
            <person name="Alfaro M."/>
            <person name="Sun H."/>
            <person name="Tritt A."/>
            <person name="Yoshinaga Y."/>
            <person name="Zwiers L.-H."/>
            <person name="Turgeon B."/>
            <person name="Goodwin S."/>
            <person name="Spatafora J."/>
            <person name="Crous P."/>
            <person name="Grigoriev I."/>
        </authorList>
    </citation>
    <scope>NUCLEOTIDE SEQUENCE</scope>
    <source>
        <strain evidence="3">CBS 183.55</strain>
    </source>
</reference>
<dbReference type="AlphaFoldDB" id="A0A6A5RQ20"/>
<dbReference type="EMBL" id="ML978965">
    <property type="protein sequence ID" value="KAF1929882.1"/>
    <property type="molecule type" value="Genomic_DNA"/>
</dbReference>
<dbReference type="Pfam" id="PF26652">
    <property type="entry name" value="Zn_ribbon_double"/>
    <property type="match status" value="1"/>
</dbReference>
<evidence type="ECO:0000256" key="1">
    <source>
        <dbReference type="SAM" id="MobiDB-lite"/>
    </source>
</evidence>
<feature type="region of interest" description="Disordered" evidence="1">
    <location>
        <begin position="384"/>
        <end position="407"/>
    </location>
</feature>
<sequence length="407" mass="43724">MVLFSSTKKIPHEEALSHTPAQVQLLPDTARPSVRHDSLSPSAGAAQDEYTHPATDAHGHGIWVCCCGHDNTLVHRAGAHPFCKLACGKCAHILCQHCLTSAIVTPLSDARRAAMAALELPKLRGIVETLFQVCPHCGLSFQAQMCAPDHSGERLVWAPIVSHSHSELCACGAAAKAEWLKFVVGDAMAYCLHPAWALHALKNTRVEEGLQMGRLEPAGSVREVPEMKAEGAGCRRARGSETVLGHSDSLAQFKARPFNNTHPDGRSQQEVEQSYPIDLSVQNASSVRQPLRRRPERLGLVQHHGLKRSGAVRGGRTPRSGALDTPRSGAINTSRSAAINTSRSGAINTSRSAAINTSRSAAINTPRSAVTRYPRAEAHAEAPILSPSAHCSPPRRWMRSSGCVRSS</sequence>
<feature type="region of interest" description="Disordered" evidence="1">
    <location>
        <begin position="306"/>
        <end position="330"/>
    </location>
</feature>
<evidence type="ECO:0000259" key="2">
    <source>
        <dbReference type="Pfam" id="PF26652"/>
    </source>
</evidence>
<keyword evidence="4" id="KW-1185">Reference proteome</keyword>
<proteinExistence type="predicted"/>
<accession>A0A6A5RQ20</accession>
<gene>
    <name evidence="3" type="ORF">M421DRAFT_132042</name>
</gene>
<evidence type="ECO:0000313" key="3">
    <source>
        <dbReference type="EMBL" id="KAF1929882.1"/>
    </source>
</evidence>
<dbReference type="OrthoDB" id="3793432at2759"/>